<organism evidence="1 2">
    <name type="scientific">Adoxophyes honmai entomopoxvirus 'L'</name>
    <dbReference type="NCBI Taxonomy" id="1293540"/>
    <lineage>
        <taxon>Viruses</taxon>
        <taxon>Varidnaviria</taxon>
        <taxon>Bamfordvirae</taxon>
        <taxon>Nucleocytoviricota</taxon>
        <taxon>Pokkesviricetes</taxon>
        <taxon>Chitovirales</taxon>
        <taxon>Poxviridae</taxon>
        <taxon>Entomopoxvirinae</taxon>
        <taxon>Betaentomopoxvirus</taxon>
        <taxon>Betaentomopoxvirus ahonmai</taxon>
    </lineage>
</organism>
<evidence type="ECO:0000313" key="1">
    <source>
        <dbReference type="EMBL" id="CCU55540.1"/>
    </source>
</evidence>
<reference evidence="1" key="1">
    <citation type="journal article" date="2013" name="J. Virol.">
        <title>New Insights into the Evolution of Entomopoxvirinae from the Complete Genome Sequences of Four Entomopoxviruses Infecting Adoxophyes honmai, Choristoneura biennis, Choristoneura rosaceana, and Mythimna separata.</title>
        <authorList>
            <person name="Theze J."/>
            <person name="Takatsuka J."/>
            <person name="Li Z."/>
            <person name="Gallais J."/>
            <person name="Doucet D."/>
            <person name="Arif B."/>
            <person name="Nakai M."/>
            <person name="Herniou E.A."/>
        </authorList>
    </citation>
    <scope>NUCLEOTIDE SEQUENCE</scope>
    <source>
        <strain evidence="1">Tokyo</strain>
    </source>
</reference>
<dbReference type="EMBL" id="HF679131">
    <property type="protein sequence ID" value="CCU55540.1"/>
    <property type="molecule type" value="Genomic_DNA"/>
</dbReference>
<dbReference type="GeneID" id="15614148"/>
<dbReference type="KEGG" id="vg:15614148"/>
<dbReference type="Proteomes" id="UP000792575">
    <property type="component" value="Genome"/>
</dbReference>
<gene>
    <name evidence="1" type="ORF">AHEV_219</name>
</gene>
<accession>A0A916KPQ3</accession>
<sequence length="73" mass="8664">MEKELIDNIYTIIKYLPDESYDKLALKSIMDLLYKYIKILDQSILKLLSEKNENNLLHCKEFNSKLDLLLNSL</sequence>
<dbReference type="OrthoDB" id="28501at10239"/>
<proteinExistence type="predicted"/>
<name>A0A916KPQ3_9POXV</name>
<dbReference type="RefSeq" id="YP_008004042.1">
    <property type="nucleotide sequence ID" value="NC_021247.1"/>
</dbReference>
<protein>
    <submittedName>
        <fullName evidence="1">Uncharacterized protein</fullName>
    </submittedName>
</protein>
<evidence type="ECO:0000313" key="2">
    <source>
        <dbReference type="Proteomes" id="UP000792575"/>
    </source>
</evidence>
<keyword evidence="2" id="KW-1185">Reference proteome</keyword>